<feature type="transmembrane region" description="Helical" evidence="9">
    <location>
        <begin position="348"/>
        <end position="369"/>
    </location>
</feature>
<dbReference type="eggNOG" id="COG0795">
    <property type="taxonomic scope" value="Bacteria"/>
</dbReference>
<proteinExistence type="inferred from homology"/>
<dbReference type="PANTHER" id="PTHR33529:SF2">
    <property type="entry name" value="LIPOPOLYSACCHARIDE EXPORT SYSTEM PERMEASE PROTEIN LPTG"/>
    <property type="match status" value="1"/>
</dbReference>
<accession>L2F8Y4</accession>
<dbReference type="GO" id="GO:0015920">
    <property type="term" value="P:lipopolysaccharide transport"/>
    <property type="evidence" value="ECO:0007669"/>
    <property type="project" value="TreeGrafter"/>
</dbReference>
<evidence type="ECO:0000256" key="4">
    <source>
        <dbReference type="ARBA" id="ARBA00022475"/>
    </source>
</evidence>
<feature type="transmembrane region" description="Helical" evidence="9">
    <location>
        <begin position="318"/>
        <end position="336"/>
    </location>
</feature>
<comment type="caution">
    <text evidence="10">The sequence shown here is derived from an EMBL/GenBank/DDBJ whole genome shotgun (WGS) entry which is preliminary data.</text>
</comment>
<reference evidence="10 11" key="1">
    <citation type="journal article" date="2013" name="Genome Announc.">
        <title>Genome Sequence of Moraxella macacae 0408225, a Novel Bacterial Species Isolated from a Cynomolgus Macaque with Epistaxis.</title>
        <authorList>
            <person name="Ladner J.T."/>
            <person name="Whitehouse C.A."/>
            <person name="Koroleva G.I."/>
            <person name="Palacios G.F."/>
        </authorList>
    </citation>
    <scope>NUCLEOTIDE SEQUENCE [LARGE SCALE GENOMIC DNA]</scope>
    <source>
        <strain evidence="10 11">0408225</strain>
    </source>
</reference>
<dbReference type="Pfam" id="PF03739">
    <property type="entry name" value="LptF_LptG"/>
    <property type="match status" value="1"/>
</dbReference>
<comment type="function">
    <text evidence="1">Part of the ABC transporter complex LptBFG involved in the translocation of lipopolysaccharide (LPS) from the inner membrane to the outer membrane.</text>
</comment>
<keyword evidence="7 9" id="KW-0472">Membrane</keyword>
<feature type="transmembrane region" description="Helical" evidence="9">
    <location>
        <begin position="104"/>
        <end position="124"/>
    </location>
</feature>
<dbReference type="GO" id="GO:0043190">
    <property type="term" value="C:ATP-binding cassette (ABC) transporter complex"/>
    <property type="evidence" value="ECO:0007669"/>
    <property type="project" value="TreeGrafter"/>
</dbReference>
<dbReference type="InterPro" id="IPR005495">
    <property type="entry name" value="LptG/LptF_permease"/>
</dbReference>
<comment type="subunit">
    <text evidence="8">Component of the lipopolysaccharide transport and assembly complex. The LptBFG transporter is composed of two ATP-binding proteins (LptB) and two transmembrane proteins (LptF and LptG).</text>
</comment>
<keyword evidence="6 9" id="KW-1133">Transmembrane helix</keyword>
<keyword evidence="4" id="KW-1003">Cell membrane</keyword>
<dbReference type="RefSeq" id="WP_009767316.1">
    <property type="nucleotide sequence ID" value="NZ_ANIN01000001.1"/>
</dbReference>
<evidence type="ECO:0000256" key="1">
    <source>
        <dbReference type="ARBA" id="ARBA00002265"/>
    </source>
</evidence>
<evidence type="ECO:0000256" key="8">
    <source>
        <dbReference type="ARBA" id="ARBA00026081"/>
    </source>
</evidence>
<dbReference type="Proteomes" id="UP000023795">
    <property type="component" value="Unassembled WGS sequence"/>
</dbReference>
<dbReference type="PATRIC" id="fig|1230338.3.peg.823"/>
<comment type="similarity">
    <text evidence="3">Belongs to the LptF/LptG family.</text>
</comment>
<organism evidence="10 11">
    <name type="scientific">Moraxella macacae 0408225</name>
    <dbReference type="NCBI Taxonomy" id="1230338"/>
    <lineage>
        <taxon>Bacteria</taxon>
        <taxon>Pseudomonadati</taxon>
        <taxon>Pseudomonadota</taxon>
        <taxon>Gammaproteobacteria</taxon>
        <taxon>Moraxellales</taxon>
        <taxon>Moraxellaceae</taxon>
        <taxon>Moraxella</taxon>
    </lineage>
</organism>
<evidence type="ECO:0000256" key="2">
    <source>
        <dbReference type="ARBA" id="ARBA00004651"/>
    </source>
</evidence>
<dbReference type="AlphaFoldDB" id="L2F8Y4"/>
<feature type="transmembrane region" description="Helical" evidence="9">
    <location>
        <begin position="292"/>
        <end position="311"/>
    </location>
</feature>
<evidence type="ECO:0000256" key="6">
    <source>
        <dbReference type="ARBA" id="ARBA00022989"/>
    </source>
</evidence>
<feature type="transmembrane region" description="Helical" evidence="9">
    <location>
        <begin position="15"/>
        <end position="33"/>
    </location>
</feature>
<comment type="subcellular location">
    <subcellularLocation>
        <location evidence="2">Cell membrane</location>
        <topology evidence="2">Multi-pass membrane protein</topology>
    </subcellularLocation>
</comment>
<name>L2F8Y4_9GAMM</name>
<evidence type="ECO:0000313" key="10">
    <source>
        <dbReference type="EMBL" id="ELA09497.1"/>
    </source>
</evidence>
<evidence type="ECO:0000256" key="5">
    <source>
        <dbReference type="ARBA" id="ARBA00022692"/>
    </source>
</evidence>
<dbReference type="PANTHER" id="PTHR33529">
    <property type="entry name" value="SLR0882 PROTEIN-RELATED"/>
    <property type="match status" value="1"/>
</dbReference>
<dbReference type="STRING" id="1230338.MOMA_03805"/>
<evidence type="ECO:0000256" key="7">
    <source>
        <dbReference type="ARBA" id="ARBA00023136"/>
    </source>
</evidence>
<keyword evidence="5 9" id="KW-0812">Transmembrane</keyword>
<keyword evidence="11" id="KW-1185">Reference proteome</keyword>
<sequence>MFCQQILKNYVRKQAFFAILGAIVGLTLLKSFFDYLSQIEDINSSYNYLDALYYIVLSTPQSLQFYMPIGAMVGAVIGLGLLANNSELTVIQAAGLSRFRIVSWVMQPAMIFVLIGLLLSQFVIPTTNKLAGQIKSQQVFISTALNGYWQKTDDQIIHIDYADTQGKLKNIKIWQLTKGELKSVIRADTGNFYQFSSAYDPNVYHAEASGLHNKSGWVLNNVQQINIHADNTSSLTTHKQLFAKLPIEPGSIYLLTLHPADMSLSDLLQHQRLLAKDNHRSLIHEVTFWQKLLSPFAVLSLVLVACSFVFGSLRSQSLGFRLVLALLVGLLFSYTQDLVGFISLSTEFSPLFMVLLPIVLSATIGIYLVKRNT</sequence>
<evidence type="ECO:0000256" key="9">
    <source>
        <dbReference type="SAM" id="Phobius"/>
    </source>
</evidence>
<gene>
    <name evidence="10" type="ORF">MOMA_03805</name>
</gene>
<evidence type="ECO:0000256" key="3">
    <source>
        <dbReference type="ARBA" id="ARBA00007725"/>
    </source>
</evidence>
<evidence type="ECO:0000313" key="11">
    <source>
        <dbReference type="Proteomes" id="UP000023795"/>
    </source>
</evidence>
<dbReference type="EMBL" id="ANIN01000001">
    <property type="protein sequence ID" value="ELA09497.1"/>
    <property type="molecule type" value="Genomic_DNA"/>
</dbReference>
<protein>
    <submittedName>
        <fullName evidence="10">Putative ABC transporter permease YjgP/YjgQ</fullName>
    </submittedName>
</protein>
<feature type="transmembrane region" description="Helical" evidence="9">
    <location>
        <begin position="65"/>
        <end position="83"/>
    </location>
</feature>
<dbReference type="OrthoDB" id="9776227at2"/>